<feature type="signal peptide" evidence="1">
    <location>
        <begin position="1"/>
        <end position="17"/>
    </location>
</feature>
<feature type="chain" id="PRO_5043393689" description="FAS1 domain-containing protein" evidence="1">
    <location>
        <begin position="18"/>
        <end position="332"/>
    </location>
</feature>
<dbReference type="Pfam" id="PF02469">
    <property type="entry name" value="Fasciclin"/>
    <property type="match status" value="2"/>
</dbReference>
<accession>A0AAV2IGZ8</accession>
<dbReference type="Proteomes" id="UP001497497">
    <property type="component" value="Unassembled WGS sequence"/>
</dbReference>
<dbReference type="SMART" id="SM00554">
    <property type="entry name" value="FAS1"/>
    <property type="match status" value="2"/>
</dbReference>
<dbReference type="InterPro" id="IPR000782">
    <property type="entry name" value="FAS1_domain"/>
</dbReference>
<evidence type="ECO:0000259" key="2">
    <source>
        <dbReference type="PROSITE" id="PS50213"/>
    </source>
</evidence>
<dbReference type="InterPro" id="IPR036378">
    <property type="entry name" value="FAS1_dom_sf"/>
</dbReference>
<dbReference type="InterPro" id="IPR050904">
    <property type="entry name" value="Adhesion/Biosynth-related"/>
</dbReference>
<gene>
    <name evidence="3" type="ORF">GSLYS_00018968001</name>
</gene>
<comment type="caution">
    <text evidence="3">The sequence shown here is derived from an EMBL/GenBank/DDBJ whole genome shotgun (WGS) entry which is preliminary data.</text>
</comment>
<dbReference type="GO" id="GO:0050839">
    <property type="term" value="F:cell adhesion molecule binding"/>
    <property type="evidence" value="ECO:0007669"/>
    <property type="project" value="TreeGrafter"/>
</dbReference>
<protein>
    <recommendedName>
        <fullName evidence="2">FAS1 domain-containing protein</fullName>
    </recommendedName>
</protein>
<dbReference type="GO" id="GO:0007155">
    <property type="term" value="P:cell adhesion"/>
    <property type="evidence" value="ECO:0007669"/>
    <property type="project" value="TreeGrafter"/>
</dbReference>
<evidence type="ECO:0000256" key="1">
    <source>
        <dbReference type="SAM" id="SignalP"/>
    </source>
</evidence>
<dbReference type="PANTHER" id="PTHR10900">
    <property type="entry name" value="PERIOSTIN-RELATED"/>
    <property type="match status" value="1"/>
</dbReference>
<feature type="domain" description="FAS1" evidence="2">
    <location>
        <begin position="42"/>
        <end position="178"/>
    </location>
</feature>
<dbReference type="AlphaFoldDB" id="A0AAV2IGZ8"/>
<name>A0AAV2IGZ8_LYMST</name>
<feature type="domain" description="FAS1" evidence="2">
    <location>
        <begin position="182"/>
        <end position="311"/>
    </location>
</feature>
<dbReference type="GO" id="GO:0005615">
    <property type="term" value="C:extracellular space"/>
    <property type="evidence" value="ECO:0007669"/>
    <property type="project" value="TreeGrafter"/>
</dbReference>
<dbReference type="EMBL" id="CAXITT010000712">
    <property type="protein sequence ID" value="CAL1545485.1"/>
    <property type="molecule type" value="Genomic_DNA"/>
</dbReference>
<dbReference type="FunFam" id="2.30.180.10:FF:000032">
    <property type="entry name" value="Fasciclin domain-containing protein, putative"/>
    <property type="match status" value="2"/>
</dbReference>
<dbReference type="SUPFAM" id="SSF82153">
    <property type="entry name" value="FAS1 domain"/>
    <property type="match status" value="2"/>
</dbReference>
<evidence type="ECO:0000313" key="4">
    <source>
        <dbReference type="Proteomes" id="UP001497497"/>
    </source>
</evidence>
<organism evidence="3 4">
    <name type="scientific">Lymnaea stagnalis</name>
    <name type="common">Great pond snail</name>
    <name type="synonym">Helix stagnalis</name>
    <dbReference type="NCBI Taxonomy" id="6523"/>
    <lineage>
        <taxon>Eukaryota</taxon>
        <taxon>Metazoa</taxon>
        <taxon>Spiralia</taxon>
        <taxon>Lophotrochozoa</taxon>
        <taxon>Mollusca</taxon>
        <taxon>Gastropoda</taxon>
        <taxon>Heterobranchia</taxon>
        <taxon>Euthyneura</taxon>
        <taxon>Panpulmonata</taxon>
        <taxon>Hygrophila</taxon>
        <taxon>Lymnaeoidea</taxon>
        <taxon>Lymnaeidae</taxon>
        <taxon>Lymnaea</taxon>
    </lineage>
</organism>
<sequence length="332" mass="35339">MHYGSFLLILSLAVAKAADGDKSFLFLDSAVDVEEARLEGEGRAIIPDLLTQMGLDSLVSLVNKAGLTATLSGPGPFTVFAPTNEAFFKLPEWVQKAVSNVTILTDILKYHVLAGNVKSSALANELLVDTVLPGKKLRINLYKKQDATVATAQCAPIDLDKVDEPATNGIVHFLNRVMLPPAGDMVTVLNACSQFKTLVAAVRAAGLANALSGDGPFTLFAPTDRAFRKLPPQALDNLLKNATALTRVLQYHVVPGTFCSAGLFNSDVSTLATDKVKIEIIGAKVKVNNARVIVADASVTNGVVHAINQVLIPPNIRPSSTYRNGLRQLCPT</sequence>
<keyword evidence="4" id="KW-1185">Reference proteome</keyword>
<evidence type="ECO:0000313" key="3">
    <source>
        <dbReference type="EMBL" id="CAL1545485.1"/>
    </source>
</evidence>
<proteinExistence type="predicted"/>
<dbReference type="Gene3D" id="2.30.180.10">
    <property type="entry name" value="FAS1 domain"/>
    <property type="match status" value="2"/>
</dbReference>
<dbReference type="GO" id="GO:0030198">
    <property type="term" value="P:extracellular matrix organization"/>
    <property type="evidence" value="ECO:0007669"/>
    <property type="project" value="TreeGrafter"/>
</dbReference>
<dbReference type="GO" id="GO:0031012">
    <property type="term" value="C:extracellular matrix"/>
    <property type="evidence" value="ECO:0007669"/>
    <property type="project" value="TreeGrafter"/>
</dbReference>
<dbReference type="PANTHER" id="PTHR10900:SF77">
    <property type="entry name" value="FI19380P1"/>
    <property type="match status" value="1"/>
</dbReference>
<reference evidence="3 4" key="1">
    <citation type="submission" date="2024-04" db="EMBL/GenBank/DDBJ databases">
        <authorList>
            <consortium name="Genoscope - CEA"/>
            <person name="William W."/>
        </authorList>
    </citation>
    <scope>NUCLEOTIDE SEQUENCE [LARGE SCALE GENOMIC DNA]</scope>
</reference>
<keyword evidence="1" id="KW-0732">Signal</keyword>
<dbReference type="PROSITE" id="PS50213">
    <property type="entry name" value="FAS1"/>
    <property type="match status" value="2"/>
</dbReference>